<gene>
    <name evidence="1" type="ORF">D791_02288</name>
</gene>
<dbReference type="SUPFAM" id="SSF82693">
    <property type="entry name" value="Multidrug efflux transporter AcrB pore domain, PN1, PN2, PC1 and PC2 subdomains"/>
    <property type="match status" value="1"/>
</dbReference>
<dbReference type="AlphaFoldDB" id="W9UTX4"/>
<comment type="caution">
    <text evidence="1">The sequence shown here is derived from an EMBL/GenBank/DDBJ whole genome shotgun (WGS) entry which is preliminary data.</text>
</comment>
<name>W9UTX4_9GAMM</name>
<dbReference type="PATRIC" id="fig|1229521.3.peg.2323"/>
<protein>
    <submittedName>
        <fullName evidence="1">AcrB/AcrD/AcrF family protein</fullName>
    </submittedName>
</protein>
<evidence type="ECO:0000313" key="2">
    <source>
        <dbReference type="Proteomes" id="UP000019464"/>
    </source>
</evidence>
<dbReference type="EMBL" id="AONB01000011">
    <property type="protein sequence ID" value="EXJ10683.1"/>
    <property type="molecule type" value="Genomic_DNA"/>
</dbReference>
<dbReference type="InterPro" id="IPR001036">
    <property type="entry name" value="Acrflvin-R"/>
</dbReference>
<accession>W9UTX4</accession>
<keyword evidence="2" id="KW-1185">Reference proteome</keyword>
<organism evidence="1 2">
    <name type="scientific">Nitrincola nitratireducens</name>
    <dbReference type="NCBI Taxonomy" id="1229521"/>
    <lineage>
        <taxon>Bacteria</taxon>
        <taxon>Pseudomonadati</taxon>
        <taxon>Pseudomonadota</taxon>
        <taxon>Gammaproteobacteria</taxon>
        <taxon>Oceanospirillales</taxon>
        <taxon>Oceanospirillaceae</taxon>
        <taxon>Nitrincola</taxon>
    </lineage>
</organism>
<evidence type="ECO:0000313" key="1">
    <source>
        <dbReference type="EMBL" id="EXJ10683.1"/>
    </source>
</evidence>
<dbReference type="Gene3D" id="3.30.70.1430">
    <property type="entry name" value="Multidrug efflux transporter AcrB pore domain"/>
    <property type="match status" value="1"/>
</dbReference>
<proteinExistence type="predicted"/>
<reference evidence="1 2" key="2">
    <citation type="journal article" date="2015" name="Syst. Appl. Microbiol.">
        <title>Nitrincola nitratireducens sp. nov. isolated from a haloalkaline crater lake.</title>
        <authorList>
            <person name="Singh A."/>
            <person name="Vaidya B."/>
            <person name="Tanuku N.R."/>
            <person name="Pinnaka A.K."/>
        </authorList>
    </citation>
    <scope>NUCLEOTIDE SEQUENCE [LARGE SCALE GENOMIC DNA]</scope>
    <source>
        <strain evidence="1 2">AK23</strain>
    </source>
</reference>
<reference evidence="2" key="1">
    <citation type="submission" date="2012-11" db="EMBL/GenBank/DDBJ databases">
        <authorList>
            <person name="Singh A."/>
            <person name="Pinnaka A.K."/>
            <person name="Vaidya B."/>
        </authorList>
    </citation>
    <scope>NUCLEOTIDE SEQUENCE [LARGE SCALE GENOMIC DNA]</scope>
    <source>
        <strain evidence="2">AK23</strain>
    </source>
</reference>
<dbReference type="STRING" id="1229521.D791_02288"/>
<dbReference type="GO" id="GO:0022857">
    <property type="term" value="F:transmembrane transporter activity"/>
    <property type="evidence" value="ECO:0007669"/>
    <property type="project" value="InterPro"/>
</dbReference>
<dbReference type="Pfam" id="PF00873">
    <property type="entry name" value="ACR_tran"/>
    <property type="match status" value="1"/>
</dbReference>
<dbReference type="GO" id="GO:0016020">
    <property type="term" value="C:membrane"/>
    <property type="evidence" value="ECO:0007669"/>
    <property type="project" value="InterPro"/>
</dbReference>
<sequence length="72" mass="7873">MTSIASEGHASVMLEFDAGFDPHKALQDVRQKVDTARTKLPSEADEPRVHEINVALFPVISIALSGPFQKLN</sequence>
<dbReference type="Proteomes" id="UP000019464">
    <property type="component" value="Unassembled WGS sequence"/>
</dbReference>